<gene>
    <name evidence="2" type="ORF">SBP02_04950</name>
</gene>
<protein>
    <recommendedName>
        <fullName evidence="4">DUF4426 domain-containing protein</fullName>
    </recommendedName>
</protein>
<evidence type="ECO:0008006" key="4">
    <source>
        <dbReference type="Google" id="ProtNLM"/>
    </source>
</evidence>
<feature type="chain" id="PRO_5046056015" description="DUF4426 domain-containing protein" evidence="1">
    <location>
        <begin position="30"/>
        <end position="170"/>
    </location>
</feature>
<dbReference type="RefSeq" id="WP_318645285.1">
    <property type="nucleotide sequence ID" value="NZ_CP137892.1"/>
</dbReference>
<sequence>MNIRRVRLTVPLLALAGAAAGLLSRSAGAAPSQPQPQSFARRESLLVVPIAGSLDGEPEDIELQGRAKIRSTAFTDADLGEPPGVLLAIDFLNVIGVGESTGTRYFVHGEHTVVRRLRESDRVELSFPISPVGARETAATRAVRAAFELSFDLDNGKLQAATARFSSPES</sequence>
<organism evidence="2 3">
    <name type="scientific">Pseudomonas benzenivorans</name>
    <dbReference type="NCBI Taxonomy" id="556533"/>
    <lineage>
        <taxon>Bacteria</taxon>
        <taxon>Pseudomonadati</taxon>
        <taxon>Pseudomonadota</taxon>
        <taxon>Gammaproteobacteria</taxon>
        <taxon>Pseudomonadales</taxon>
        <taxon>Pseudomonadaceae</taxon>
        <taxon>Pseudomonas</taxon>
    </lineage>
</organism>
<keyword evidence="1" id="KW-0732">Signal</keyword>
<proteinExistence type="predicted"/>
<reference evidence="2 3" key="1">
    <citation type="submission" date="2023-11" db="EMBL/GenBank/DDBJ databases">
        <title>Complete genome of Pseudomonas benzenivorans BA3361.</title>
        <authorList>
            <person name="Shin S.Y."/>
            <person name="Song J."/>
            <person name="Kang H."/>
        </authorList>
    </citation>
    <scope>NUCLEOTIDE SEQUENCE [LARGE SCALE GENOMIC DNA]</scope>
    <source>
        <strain evidence="2 3">HNIBRBA3361</strain>
    </source>
</reference>
<evidence type="ECO:0000313" key="2">
    <source>
        <dbReference type="EMBL" id="WPC06104.1"/>
    </source>
</evidence>
<name>A0ABZ0PY68_9PSED</name>
<evidence type="ECO:0000313" key="3">
    <source>
        <dbReference type="Proteomes" id="UP001305928"/>
    </source>
</evidence>
<dbReference type="EMBL" id="CP137892">
    <property type="protein sequence ID" value="WPC06104.1"/>
    <property type="molecule type" value="Genomic_DNA"/>
</dbReference>
<feature type="signal peptide" evidence="1">
    <location>
        <begin position="1"/>
        <end position="29"/>
    </location>
</feature>
<keyword evidence="3" id="KW-1185">Reference proteome</keyword>
<evidence type="ECO:0000256" key="1">
    <source>
        <dbReference type="SAM" id="SignalP"/>
    </source>
</evidence>
<accession>A0ABZ0PY68</accession>
<dbReference type="Proteomes" id="UP001305928">
    <property type="component" value="Chromosome"/>
</dbReference>